<dbReference type="Gene3D" id="2.60.40.1730">
    <property type="entry name" value="tricorn interacting facor f3 domain"/>
    <property type="match status" value="1"/>
</dbReference>
<dbReference type="GO" id="GO:0006508">
    <property type="term" value="P:proteolysis"/>
    <property type="evidence" value="ECO:0007669"/>
    <property type="project" value="InterPro"/>
</dbReference>
<dbReference type="GO" id="GO:0042277">
    <property type="term" value="F:peptide binding"/>
    <property type="evidence" value="ECO:0007669"/>
    <property type="project" value="TreeGrafter"/>
</dbReference>
<dbReference type="Proteomes" id="UP000270094">
    <property type="component" value="Unassembled WGS sequence"/>
</dbReference>
<dbReference type="SUPFAM" id="SSF63737">
    <property type="entry name" value="Leukotriene A4 hydrolase N-terminal domain"/>
    <property type="match status" value="1"/>
</dbReference>
<dbReference type="Pfam" id="PF17900">
    <property type="entry name" value="Peptidase_M1_N"/>
    <property type="match status" value="1"/>
</dbReference>
<evidence type="ECO:0000259" key="1">
    <source>
        <dbReference type="Pfam" id="PF17900"/>
    </source>
</evidence>
<dbReference type="PANTHER" id="PTHR11533:SF301">
    <property type="entry name" value="AMINOPEPTIDASE"/>
    <property type="match status" value="1"/>
</dbReference>
<keyword evidence="3" id="KW-1185">Reference proteome</keyword>
<dbReference type="OrthoDB" id="5786529at2759"/>
<dbReference type="InterPro" id="IPR045357">
    <property type="entry name" value="Aminopeptidase_N-like_N"/>
</dbReference>
<dbReference type="GO" id="GO:0008270">
    <property type="term" value="F:zinc ion binding"/>
    <property type="evidence" value="ECO:0007669"/>
    <property type="project" value="TreeGrafter"/>
</dbReference>
<sequence length="149" mass="16693">MVYEGLISTKLGGLYQTTYHEKDGTKKVAAVTQMEPTDARSMVPCFDEPEFKASWKVKVVHPKGTTATSNTIEDGPVEDNGGWLTTKFVETPKMSSYLLALMVSEFENINGKTKTGVEVRRANNENLRKHCQIGTNCCMRRICGRRSRL</sequence>
<dbReference type="InterPro" id="IPR001930">
    <property type="entry name" value="Peptidase_M1"/>
</dbReference>
<accession>A0A3P7M1Q1</accession>
<dbReference type="GO" id="GO:0005737">
    <property type="term" value="C:cytoplasm"/>
    <property type="evidence" value="ECO:0007669"/>
    <property type="project" value="TreeGrafter"/>
</dbReference>
<dbReference type="GO" id="GO:0043171">
    <property type="term" value="P:peptide catabolic process"/>
    <property type="evidence" value="ECO:0007669"/>
    <property type="project" value="TreeGrafter"/>
</dbReference>
<dbReference type="PRINTS" id="PR00756">
    <property type="entry name" value="ALADIPTASE"/>
</dbReference>
<dbReference type="EMBL" id="UYYB01138333">
    <property type="protein sequence ID" value="VDM85272.1"/>
    <property type="molecule type" value="Genomic_DNA"/>
</dbReference>
<evidence type="ECO:0000313" key="3">
    <source>
        <dbReference type="Proteomes" id="UP000270094"/>
    </source>
</evidence>
<dbReference type="InterPro" id="IPR050344">
    <property type="entry name" value="Peptidase_M1_aminopeptidases"/>
</dbReference>
<reference evidence="2 3" key="1">
    <citation type="submission" date="2018-11" db="EMBL/GenBank/DDBJ databases">
        <authorList>
            <consortium name="Pathogen Informatics"/>
        </authorList>
    </citation>
    <scope>NUCLEOTIDE SEQUENCE [LARGE SCALE GENOMIC DNA]</scope>
</reference>
<proteinExistence type="predicted"/>
<feature type="domain" description="Aminopeptidase N-like N-terminal" evidence="1">
    <location>
        <begin position="2"/>
        <end position="98"/>
    </location>
</feature>
<dbReference type="AlphaFoldDB" id="A0A3P7M1Q1"/>
<dbReference type="GO" id="GO:0016020">
    <property type="term" value="C:membrane"/>
    <property type="evidence" value="ECO:0007669"/>
    <property type="project" value="TreeGrafter"/>
</dbReference>
<dbReference type="GO" id="GO:0005615">
    <property type="term" value="C:extracellular space"/>
    <property type="evidence" value="ECO:0007669"/>
    <property type="project" value="TreeGrafter"/>
</dbReference>
<dbReference type="InterPro" id="IPR042097">
    <property type="entry name" value="Aminopeptidase_N-like_N_sf"/>
</dbReference>
<gene>
    <name evidence="2" type="ORF">SVUK_LOCUS20270</name>
</gene>
<organism evidence="2 3">
    <name type="scientific">Strongylus vulgaris</name>
    <name type="common">Blood worm</name>
    <dbReference type="NCBI Taxonomy" id="40348"/>
    <lineage>
        <taxon>Eukaryota</taxon>
        <taxon>Metazoa</taxon>
        <taxon>Ecdysozoa</taxon>
        <taxon>Nematoda</taxon>
        <taxon>Chromadorea</taxon>
        <taxon>Rhabditida</taxon>
        <taxon>Rhabditina</taxon>
        <taxon>Rhabditomorpha</taxon>
        <taxon>Strongyloidea</taxon>
        <taxon>Strongylidae</taxon>
        <taxon>Strongylus</taxon>
    </lineage>
</organism>
<dbReference type="PANTHER" id="PTHR11533">
    <property type="entry name" value="PROTEASE M1 ZINC METALLOPROTEASE"/>
    <property type="match status" value="1"/>
</dbReference>
<dbReference type="GO" id="GO:0070006">
    <property type="term" value="F:metalloaminopeptidase activity"/>
    <property type="evidence" value="ECO:0007669"/>
    <property type="project" value="TreeGrafter"/>
</dbReference>
<name>A0A3P7M1Q1_STRVU</name>
<evidence type="ECO:0000313" key="2">
    <source>
        <dbReference type="EMBL" id="VDM85272.1"/>
    </source>
</evidence>
<protein>
    <recommendedName>
        <fullName evidence="1">Aminopeptidase N-like N-terminal domain-containing protein</fullName>
    </recommendedName>
</protein>